<dbReference type="Pfam" id="PF25909">
    <property type="entry name" value="zf-C2H2_AHC1"/>
    <property type="match status" value="1"/>
</dbReference>
<evidence type="ECO:0000313" key="5">
    <source>
        <dbReference type="Proteomes" id="UP000191024"/>
    </source>
</evidence>
<sequence length="545" mass="61152">MATSPPTRVCPEKVQVPEPDSVVSGALGHNGDQHDSQQVLFMEPRDTLSRSNHVPPTYYQVATPKSPHEFSSLDEDEERPHIGDETERLKYIQAKREIMDALNLHILVNKKESDEIERELRRVDAQMQLMRQMHADQDLLAKVDAYQEQEFQKRQELLAFRRYTDTSHPFDDTTLSGSFSRPPLSTSGSTAYYYHTRSKSSGNVGTHNEARLRPANDGIIKMRVSGAKYVPGSAQGLPGGDLSRPPPMNQSSRRNYGSSSFSSISGVVGRNEKDEAIFRRPDGVLIVIACSYCERSGFSSAQGIVNHVRLKHAKTYSSQPLAILNNQQLLPEEQQPREVLTKFRELNLDPQKEYLPHVSGSSSGGSLSGPSGRKNSSRELSPKGISPLHSLPQQRAQKSTKHLEKLYTDSDFEEIVKYVNDAQKDLDAILKSSPEHEDSDEPDGKQQQQSFNSENDEQCQSPPFTAASAIPAASAASTGAEDHKKPLNKKRERSPDFEVKKKQRPAEKRVRPDAIAMMNIPDEEKRSSHYNLRAKSKLRSHNRYQ</sequence>
<proteinExistence type="predicted"/>
<organism evidence="4 5">
    <name type="scientific">Lachancea mirantina</name>
    <dbReference type="NCBI Taxonomy" id="1230905"/>
    <lineage>
        <taxon>Eukaryota</taxon>
        <taxon>Fungi</taxon>
        <taxon>Dikarya</taxon>
        <taxon>Ascomycota</taxon>
        <taxon>Saccharomycotina</taxon>
        <taxon>Saccharomycetes</taxon>
        <taxon>Saccharomycetales</taxon>
        <taxon>Saccharomycetaceae</taxon>
        <taxon>Lachancea</taxon>
    </lineage>
</organism>
<evidence type="ECO:0000259" key="2">
    <source>
        <dbReference type="Pfam" id="PF25909"/>
    </source>
</evidence>
<feature type="compositionally biased region" description="Low complexity" evidence="1">
    <location>
        <begin position="251"/>
        <end position="265"/>
    </location>
</feature>
<dbReference type="EMBL" id="LT598468">
    <property type="protein sequence ID" value="SCV02752.1"/>
    <property type="molecule type" value="Genomic_DNA"/>
</dbReference>
<dbReference type="AlphaFoldDB" id="A0A1G4KE18"/>
<feature type="domain" description="AHC1-like C2H2 zinc-finger" evidence="2">
    <location>
        <begin position="267"/>
        <end position="357"/>
    </location>
</feature>
<feature type="domain" description="AHC1 N-terminal" evidence="3">
    <location>
        <begin position="81"/>
        <end position="158"/>
    </location>
</feature>
<dbReference type="OrthoDB" id="5355528at2759"/>
<name>A0A1G4KE18_9SACH</name>
<dbReference type="InterPro" id="IPR058707">
    <property type="entry name" value="AHC1_N"/>
</dbReference>
<feature type="region of interest" description="Disordered" evidence="1">
    <location>
        <begin position="1"/>
        <end position="36"/>
    </location>
</feature>
<dbReference type="STRING" id="1230905.A0A1G4KE18"/>
<dbReference type="Pfam" id="PF25910">
    <property type="entry name" value="AHC1_N"/>
    <property type="match status" value="1"/>
</dbReference>
<feature type="region of interest" description="Disordered" evidence="1">
    <location>
        <begin position="432"/>
        <end position="545"/>
    </location>
</feature>
<evidence type="ECO:0000256" key="1">
    <source>
        <dbReference type="SAM" id="MobiDB-lite"/>
    </source>
</evidence>
<feature type="compositionally biased region" description="Basic residues" evidence="1">
    <location>
        <begin position="532"/>
        <end position="545"/>
    </location>
</feature>
<reference evidence="5" key="1">
    <citation type="submission" date="2016-03" db="EMBL/GenBank/DDBJ databases">
        <authorList>
            <person name="Devillers H."/>
        </authorList>
    </citation>
    <scope>NUCLEOTIDE SEQUENCE [LARGE SCALE GENOMIC DNA]</scope>
</reference>
<feature type="region of interest" description="Disordered" evidence="1">
    <location>
        <begin position="231"/>
        <end position="265"/>
    </location>
</feature>
<feature type="compositionally biased region" description="Basic and acidic residues" evidence="1">
    <location>
        <begin position="493"/>
        <end position="512"/>
    </location>
</feature>
<feature type="region of interest" description="Disordered" evidence="1">
    <location>
        <begin position="353"/>
        <end position="401"/>
    </location>
</feature>
<keyword evidence="5" id="KW-1185">Reference proteome</keyword>
<gene>
    <name evidence="4" type="ORF">LAMI_0H02674G</name>
</gene>
<accession>A0A1G4KE18</accession>
<evidence type="ECO:0000313" key="4">
    <source>
        <dbReference type="EMBL" id="SCV02752.1"/>
    </source>
</evidence>
<dbReference type="Proteomes" id="UP000191024">
    <property type="component" value="Chromosome H"/>
</dbReference>
<dbReference type="InterPro" id="IPR058706">
    <property type="entry name" value="zf-C2H2_AHC1-like"/>
</dbReference>
<feature type="compositionally biased region" description="Low complexity" evidence="1">
    <location>
        <begin position="461"/>
        <end position="479"/>
    </location>
</feature>
<protein>
    <submittedName>
        <fullName evidence="4">LAMI_0H02674g1_1</fullName>
    </submittedName>
</protein>
<evidence type="ECO:0000259" key="3">
    <source>
        <dbReference type="Pfam" id="PF25910"/>
    </source>
</evidence>